<evidence type="ECO:0000256" key="2">
    <source>
        <dbReference type="SAM" id="SignalP"/>
    </source>
</evidence>
<evidence type="ECO:0000259" key="3">
    <source>
        <dbReference type="Pfam" id="PF00675"/>
    </source>
</evidence>
<evidence type="ECO:0000313" key="6">
    <source>
        <dbReference type="Proteomes" id="UP000559626"/>
    </source>
</evidence>
<keyword evidence="6" id="KW-1185">Reference proteome</keyword>
<feature type="chain" id="PRO_5031330694" evidence="2">
    <location>
        <begin position="24"/>
        <end position="490"/>
    </location>
</feature>
<organism evidence="5 6">
    <name type="scientific">Hymenobacter polaris</name>
    <dbReference type="NCBI Taxonomy" id="2682546"/>
    <lineage>
        <taxon>Bacteria</taxon>
        <taxon>Pseudomonadati</taxon>
        <taxon>Bacteroidota</taxon>
        <taxon>Cytophagia</taxon>
        <taxon>Cytophagales</taxon>
        <taxon>Hymenobacteraceae</taxon>
        <taxon>Hymenobacter</taxon>
    </lineage>
</organism>
<feature type="domain" description="Peptidase M16 C-terminal" evidence="4">
    <location>
        <begin position="230"/>
        <end position="403"/>
    </location>
</feature>
<dbReference type="Pfam" id="PF05193">
    <property type="entry name" value="Peptidase_M16_C"/>
    <property type="match status" value="1"/>
</dbReference>
<protein>
    <submittedName>
        <fullName evidence="5">Insulinase family protein</fullName>
    </submittedName>
</protein>
<keyword evidence="2" id="KW-0732">Signal</keyword>
<sequence length="490" mass="52856">MKTFVLTACGLALSAALALPAAAQRKSGPVPQRRPAHTAATRTTEPVAPKETPPAGGPARDFQLPARTDFTLSNGLLTRLVPYGDIPKVNILVAVRAAKVNEPAGQDGVSTLLAKLLQEGTTSRTAAAVAEQAARMGGSLYVGAGNDETRIYADCLSEYAPAMLALLADVVQHPALPAAELPRLKTDLKRQYNLQRGQPGTQAEQKLLGSLYPGQAYGRPLPTDAQVDALTLEQARAFYQAEFGAQRTAIFIAGKFDPATARQAVETNWTSWPTGPAPRLVVAKPATQAQLLTQDRPDAPQSTLMLGLPVADPTSPDYTALRVTNSLLGGSFGSRITRNIREDKGYTYSPYSYLDADYHTALWVQAADVTTKDTYNSLKEIVNEIERLQKTPPTADELRGIQNYEVGTFVLRNSSPGGIVSQLDGMHLQGQPDTYLTEQVQRLNAVTPEQVSALTRKYIRPEALTTVVVGDQKVIAPQLKQYQAMQKKAL</sequence>
<dbReference type="SUPFAM" id="SSF63411">
    <property type="entry name" value="LuxS/MPP-like metallohydrolase"/>
    <property type="match status" value="2"/>
</dbReference>
<evidence type="ECO:0000313" key="5">
    <source>
        <dbReference type="EMBL" id="NML65164.1"/>
    </source>
</evidence>
<dbReference type="RefSeq" id="WP_169530416.1">
    <property type="nucleotide sequence ID" value="NZ_JABBGH010000001.1"/>
</dbReference>
<comment type="caution">
    <text evidence="5">The sequence shown here is derived from an EMBL/GenBank/DDBJ whole genome shotgun (WGS) entry which is preliminary data.</text>
</comment>
<dbReference type="InterPro" id="IPR050361">
    <property type="entry name" value="MPP/UQCRC_Complex"/>
</dbReference>
<dbReference type="PANTHER" id="PTHR11851:SF224">
    <property type="entry name" value="PROCESSING PROTEASE"/>
    <property type="match status" value="1"/>
</dbReference>
<feature type="region of interest" description="Disordered" evidence="1">
    <location>
        <begin position="23"/>
        <end position="63"/>
    </location>
</feature>
<proteinExistence type="predicted"/>
<evidence type="ECO:0000256" key="1">
    <source>
        <dbReference type="SAM" id="MobiDB-lite"/>
    </source>
</evidence>
<dbReference type="InterPro" id="IPR011765">
    <property type="entry name" value="Pept_M16_N"/>
</dbReference>
<name>A0A7Y0AD46_9BACT</name>
<dbReference type="EMBL" id="JABBGH010000001">
    <property type="protein sequence ID" value="NML65164.1"/>
    <property type="molecule type" value="Genomic_DNA"/>
</dbReference>
<dbReference type="AlphaFoldDB" id="A0A7Y0AD46"/>
<dbReference type="GO" id="GO:0046872">
    <property type="term" value="F:metal ion binding"/>
    <property type="evidence" value="ECO:0007669"/>
    <property type="project" value="InterPro"/>
</dbReference>
<dbReference type="Gene3D" id="3.30.830.10">
    <property type="entry name" value="Metalloenzyme, LuxS/M16 peptidase-like"/>
    <property type="match status" value="2"/>
</dbReference>
<dbReference type="InterPro" id="IPR007863">
    <property type="entry name" value="Peptidase_M16_C"/>
</dbReference>
<accession>A0A7Y0AD46</accession>
<dbReference type="Pfam" id="PF00675">
    <property type="entry name" value="Peptidase_M16"/>
    <property type="match status" value="1"/>
</dbReference>
<feature type="signal peptide" evidence="2">
    <location>
        <begin position="1"/>
        <end position="23"/>
    </location>
</feature>
<feature type="domain" description="Peptidase M16 N-terminal" evidence="3">
    <location>
        <begin position="88"/>
        <end position="221"/>
    </location>
</feature>
<reference evidence="5 6" key="1">
    <citation type="submission" date="2020-04" db="EMBL/GenBank/DDBJ databases">
        <title>Hymenobacter polaris sp. nov., isolated from Arctic soil.</title>
        <authorList>
            <person name="Dahal R.H."/>
        </authorList>
    </citation>
    <scope>NUCLEOTIDE SEQUENCE [LARGE SCALE GENOMIC DNA]</scope>
    <source>
        <strain evidence="5 6">RP-2-7</strain>
    </source>
</reference>
<gene>
    <name evidence="5" type="ORF">HHL22_08100</name>
</gene>
<dbReference type="PANTHER" id="PTHR11851">
    <property type="entry name" value="METALLOPROTEASE"/>
    <property type="match status" value="1"/>
</dbReference>
<dbReference type="InterPro" id="IPR011249">
    <property type="entry name" value="Metalloenz_LuxS/M16"/>
</dbReference>
<dbReference type="Proteomes" id="UP000559626">
    <property type="component" value="Unassembled WGS sequence"/>
</dbReference>
<evidence type="ECO:0000259" key="4">
    <source>
        <dbReference type="Pfam" id="PF05193"/>
    </source>
</evidence>